<organism evidence="2 3">
    <name type="scientific">Porites lobata</name>
    <dbReference type="NCBI Taxonomy" id="104759"/>
    <lineage>
        <taxon>Eukaryota</taxon>
        <taxon>Metazoa</taxon>
        <taxon>Cnidaria</taxon>
        <taxon>Anthozoa</taxon>
        <taxon>Hexacorallia</taxon>
        <taxon>Scleractinia</taxon>
        <taxon>Fungiina</taxon>
        <taxon>Poritidae</taxon>
        <taxon>Porites</taxon>
    </lineage>
</organism>
<dbReference type="InterPro" id="IPR003034">
    <property type="entry name" value="SAP_dom"/>
</dbReference>
<dbReference type="EMBL" id="CALNXK010000035">
    <property type="protein sequence ID" value="CAH3120818.1"/>
    <property type="molecule type" value="Genomic_DNA"/>
</dbReference>
<dbReference type="Gene3D" id="1.10.720.30">
    <property type="entry name" value="SAP domain"/>
    <property type="match status" value="1"/>
</dbReference>
<accession>A0ABN8NX84</accession>
<comment type="caution">
    <text evidence="2">The sequence shown here is derived from an EMBL/GenBank/DDBJ whole genome shotgun (WGS) entry which is preliminary data.</text>
</comment>
<evidence type="ECO:0000313" key="3">
    <source>
        <dbReference type="Proteomes" id="UP001159405"/>
    </source>
</evidence>
<feature type="non-terminal residue" evidence="2">
    <location>
        <position position="1"/>
    </location>
</feature>
<evidence type="ECO:0000259" key="1">
    <source>
        <dbReference type="PROSITE" id="PS50800"/>
    </source>
</evidence>
<proteinExistence type="predicted"/>
<keyword evidence="3" id="KW-1185">Reference proteome</keyword>
<dbReference type="SUPFAM" id="SSF68906">
    <property type="entry name" value="SAP domain"/>
    <property type="match status" value="1"/>
</dbReference>
<dbReference type="PROSITE" id="PS50800">
    <property type="entry name" value="SAP"/>
    <property type="match status" value="1"/>
</dbReference>
<dbReference type="Proteomes" id="UP001159405">
    <property type="component" value="Unassembled WGS sequence"/>
</dbReference>
<reference evidence="2 3" key="1">
    <citation type="submission" date="2022-05" db="EMBL/GenBank/DDBJ databases">
        <authorList>
            <consortium name="Genoscope - CEA"/>
            <person name="William W."/>
        </authorList>
    </citation>
    <scope>NUCLEOTIDE SEQUENCE [LARGE SCALE GENOMIC DNA]</scope>
</reference>
<protein>
    <recommendedName>
        <fullName evidence="1">SAP domain-containing protein</fullName>
    </recommendedName>
</protein>
<feature type="domain" description="SAP" evidence="1">
    <location>
        <begin position="16"/>
        <end position="50"/>
    </location>
</feature>
<gene>
    <name evidence="2" type="ORF">PLOB_00028299</name>
</gene>
<name>A0ABN8NX84_9CNID</name>
<dbReference type="Pfam" id="PF02037">
    <property type="entry name" value="SAP"/>
    <property type="match status" value="1"/>
</dbReference>
<sequence>LTQDDGVPGSKFENDPGNYTVDQLKRWLKCRGLKLSGKRDDLVKRVAECIQAGKHHTLDPSIDEGKWFAAKVIKENFGLQQNSNVVSLPDIPSKGWRDFPSYNIPQLFNYGHIHYYVLESIRNVNANEDDDEGLGHMTDKPLKTDESDLPHNVVVVLSLNSGAVIHASCEPCRVSSLGRCSHVVAVLFTVLDHTQKARLCSIKTLHQPRMLLEQGKETKQNSPEIIPSHLRLQTKESCCTSHRFRPKTSEIPCSNA</sequence>
<dbReference type="InterPro" id="IPR036361">
    <property type="entry name" value="SAP_dom_sf"/>
</dbReference>
<evidence type="ECO:0000313" key="2">
    <source>
        <dbReference type="EMBL" id="CAH3120818.1"/>
    </source>
</evidence>